<feature type="compositionally biased region" description="Basic and acidic residues" evidence="2">
    <location>
        <begin position="10"/>
        <end position="30"/>
    </location>
</feature>
<proteinExistence type="inferred from homology"/>
<dbReference type="InterPro" id="IPR042070">
    <property type="entry name" value="PucR_C-HTH_sf"/>
</dbReference>
<evidence type="ECO:0000256" key="1">
    <source>
        <dbReference type="ARBA" id="ARBA00006754"/>
    </source>
</evidence>
<dbReference type="InterPro" id="IPR025736">
    <property type="entry name" value="PucR_C-HTH_dom"/>
</dbReference>
<evidence type="ECO:0000259" key="4">
    <source>
        <dbReference type="Pfam" id="PF17853"/>
    </source>
</evidence>
<dbReference type="InterPro" id="IPR041522">
    <property type="entry name" value="CdaR_GGDEF"/>
</dbReference>
<dbReference type="Pfam" id="PF13556">
    <property type="entry name" value="HTH_30"/>
    <property type="match status" value="1"/>
</dbReference>
<dbReference type="RefSeq" id="WP_103890496.1">
    <property type="nucleotide sequence ID" value="NZ_FNVU01000027.1"/>
</dbReference>
<dbReference type="Gene3D" id="1.10.10.2840">
    <property type="entry name" value="PucR C-terminal helix-turn-helix domain"/>
    <property type="match status" value="1"/>
</dbReference>
<reference evidence="5 6" key="1">
    <citation type="submission" date="2016-10" db="EMBL/GenBank/DDBJ databases">
        <authorList>
            <person name="de Groot N.N."/>
        </authorList>
    </citation>
    <scope>NUCLEOTIDE SEQUENCE [LARGE SCALE GENOMIC DNA]</scope>
    <source>
        <strain evidence="5 6">CGMCC 4.2023</strain>
    </source>
</reference>
<dbReference type="EMBL" id="FNVU01000027">
    <property type="protein sequence ID" value="SEG93107.1"/>
    <property type="molecule type" value="Genomic_DNA"/>
</dbReference>
<accession>A0A1H6E640</accession>
<feature type="domain" description="CdaR GGDEF-like" evidence="4">
    <location>
        <begin position="203"/>
        <end position="303"/>
    </location>
</feature>
<keyword evidence="6" id="KW-1185">Reference proteome</keyword>
<dbReference type="PANTHER" id="PTHR33744:SF1">
    <property type="entry name" value="DNA-BINDING TRANSCRIPTIONAL ACTIVATOR ADER"/>
    <property type="match status" value="1"/>
</dbReference>
<dbReference type="OrthoDB" id="3190266at2"/>
<dbReference type="PANTHER" id="PTHR33744">
    <property type="entry name" value="CARBOHYDRATE DIACID REGULATOR"/>
    <property type="match status" value="1"/>
</dbReference>
<evidence type="ECO:0000313" key="6">
    <source>
        <dbReference type="Proteomes" id="UP000236754"/>
    </source>
</evidence>
<evidence type="ECO:0000256" key="2">
    <source>
        <dbReference type="SAM" id="MobiDB-lite"/>
    </source>
</evidence>
<sequence length="430" mass="45940">MHATEMPVHPARDIRGGDGAAGRDEPARRDWRGPMVRSVADAIVDQAFAGRPESPSFRARITHVVHAHLGATGILGRAAADPGRTVEEEAAAFGGWLAEQQIPGHLVHEVYWTGMRRTLQLWAEAGWPGLASPAGAPGPVPGERVTRATQRAMELTERATAAAKAEHCRITATLRVGGDLRRNSLAREILDGAHDAVTLDLDATLGYRLSSTHVAVLLDVESREEAERVLRGVAAAAGARDRLLVPMSAPQWAGWLGFSTDPGRRGLAAVQHALRGAGGSSSMSGARSGINGFRRSFAEARRVEAMRPVLAPGADHVLCFTELALESVLLSDVDAARTFAVDELGELAEPTDRAARLRTTLSVWLSCGSQTLTASRLGIHENTVRLRIATATRTLGPSLLERRTELLIALRLCRVVGMPEPAAPGRPSPR</sequence>
<dbReference type="Pfam" id="PF17853">
    <property type="entry name" value="GGDEF_2"/>
    <property type="match status" value="1"/>
</dbReference>
<feature type="domain" description="PucR C-terminal helix-turn-helix" evidence="3">
    <location>
        <begin position="357"/>
        <end position="412"/>
    </location>
</feature>
<name>A0A1H6E640_9ACTN</name>
<organism evidence="5 6">
    <name type="scientific">Actinacidiphila yanglinensis</name>
    <dbReference type="NCBI Taxonomy" id="310779"/>
    <lineage>
        <taxon>Bacteria</taxon>
        <taxon>Bacillati</taxon>
        <taxon>Actinomycetota</taxon>
        <taxon>Actinomycetes</taxon>
        <taxon>Kitasatosporales</taxon>
        <taxon>Streptomycetaceae</taxon>
        <taxon>Actinacidiphila</taxon>
    </lineage>
</organism>
<dbReference type="Proteomes" id="UP000236754">
    <property type="component" value="Unassembled WGS sequence"/>
</dbReference>
<feature type="region of interest" description="Disordered" evidence="2">
    <location>
        <begin position="1"/>
        <end position="30"/>
    </location>
</feature>
<evidence type="ECO:0000313" key="5">
    <source>
        <dbReference type="EMBL" id="SEG93107.1"/>
    </source>
</evidence>
<dbReference type="AlphaFoldDB" id="A0A1H6E640"/>
<comment type="similarity">
    <text evidence="1">Belongs to the CdaR family.</text>
</comment>
<protein>
    <submittedName>
        <fullName evidence="5">PucR C-terminal helix-turn-helix domain-containing protein</fullName>
    </submittedName>
</protein>
<evidence type="ECO:0000259" key="3">
    <source>
        <dbReference type="Pfam" id="PF13556"/>
    </source>
</evidence>
<gene>
    <name evidence="5" type="ORF">SAMN05216223_12726</name>
</gene>
<dbReference type="InterPro" id="IPR051448">
    <property type="entry name" value="CdaR-like_regulators"/>
</dbReference>